<evidence type="ECO:0000256" key="1">
    <source>
        <dbReference type="ARBA" id="ARBA00001974"/>
    </source>
</evidence>
<feature type="domain" description="Acyl-CoA dehydrogenase/oxidase C-terminal" evidence="10">
    <location>
        <begin position="282"/>
        <end position="445"/>
    </location>
</feature>
<evidence type="ECO:0000259" key="13">
    <source>
        <dbReference type="Pfam" id="PF12806"/>
    </source>
</evidence>
<dbReference type="InterPro" id="IPR036250">
    <property type="entry name" value="AcylCo_DH-like_C"/>
</dbReference>
<feature type="domain" description="Acyl-CoA oxidase/dehydrogenase middle" evidence="11">
    <location>
        <begin position="160"/>
        <end position="269"/>
    </location>
</feature>
<proteinExistence type="inferred from homology"/>
<name>A0A1I7EA31_9BURK</name>
<dbReference type="SUPFAM" id="SSF47203">
    <property type="entry name" value="Acyl-CoA dehydrogenase C-terminal domain-like"/>
    <property type="match status" value="1"/>
</dbReference>
<dbReference type="SUPFAM" id="SSF56645">
    <property type="entry name" value="Acyl-CoA dehydrogenase NM domain-like"/>
    <property type="match status" value="1"/>
</dbReference>
<dbReference type="PANTHER" id="PTHR42803:SF1">
    <property type="entry name" value="BROAD-SPECIFICITY LINEAR ACYL-COA DEHYDROGENASE FADE5"/>
    <property type="match status" value="1"/>
</dbReference>
<dbReference type="GO" id="GO:0016627">
    <property type="term" value="F:oxidoreductase activity, acting on the CH-CH group of donors"/>
    <property type="evidence" value="ECO:0007669"/>
    <property type="project" value="InterPro"/>
</dbReference>
<dbReference type="InterPro" id="IPR009100">
    <property type="entry name" value="AcylCoA_DH/oxidase_NM_dom_sf"/>
</dbReference>
<dbReference type="EMBL" id="FPBH01000015">
    <property type="protein sequence ID" value="SFU20725.1"/>
    <property type="molecule type" value="Genomic_DNA"/>
</dbReference>
<evidence type="ECO:0000256" key="5">
    <source>
        <dbReference type="ARBA" id="ARBA00023002"/>
    </source>
</evidence>
<accession>A0A1I7EA31</accession>
<evidence type="ECO:0000256" key="3">
    <source>
        <dbReference type="ARBA" id="ARBA00022630"/>
    </source>
</evidence>
<dbReference type="Gene3D" id="1.20.140.10">
    <property type="entry name" value="Butyryl-CoA Dehydrogenase, subunit A, domain 3"/>
    <property type="match status" value="1"/>
</dbReference>
<dbReference type="InterPro" id="IPR006091">
    <property type="entry name" value="Acyl-CoA_Oxase/DH_mid-dom"/>
</dbReference>
<feature type="domain" description="Acyl-CoA dehydrogenase/oxidase N-terminal" evidence="12">
    <location>
        <begin position="71"/>
        <end position="155"/>
    </location>
</feature>
<dbReference type="GO" id="GO:0050660">
    <property type="term" value="F:flavin adenine dinucleotide binding"/>
    <property type="evidence" value="ECO:0007669"/>
    <property type="project" value="InterPro"/>
</dbReference>
<dbReference type="Pfam" id="PF00441">
    <property type="entry name" value="Acyl-CoA_dh_1"/>
    <property type="match status" value="1"/>
</dbReference>
<comment type="function">
    <text evidence="7">Involved in the assimilation of dimethylsulphoniopropionate (DMSP), an important compound in the fixation of carbon in marine phytoplankton, by mediating the conversion of 3-(methylthio)propanoyl-CoA (MMPA-CoA) to 3-(methylthio)acryloyl-CoA (MTA-CoA).</text>
</comment>
<evidence type="ECO:0000256" key="6">
    <source>
        <dbReference type="ARBA" id="ARBA00051388"/>
    </source>
</evidence>
<comment type="catalytic activity">
    <reaction evidence="6">
        <text>3-(methylsulfanyl)propanoyl-CoA + oxidized [electron-transfer flavoprotein] + H(+) = 3-(methylsulfanyl)acryloyl-CoA + reduced [electron-transfer flavoprotein]</text>
        <dbReference type="Rhea" id="RHEA:52612"/>
        <dbReference type="Rhea" id="RHEA-COMP:10685"/>
        <dbReference type="Rhea" id="RHEA-COMP:10686"/>
        <dbReference type="ChEBI" id="CHEBI:15378"/>
        <dbReference type="ChEBI" id="CHEBI:57692"/>
        <dbReference type="ChEBI" id="CHEBI:58307"/>
        <dbReference type="ChEBI" id="CHEBI:82815"/>
        <dbReference type="ChEBI" id="CHEBI:84994"/>
        <dbReference type="EC" id="1.3.99.41"/>
    </reaction>
    <physiologicalReaction direction="left-to-right" evidence="6">
        <dbReference type="Rhea" id="RHEA:52613"/>
    </physiologicalReaction>
</comment>
<dbReference type="FunFam" id="2.40.110.10:FF:000031">
    <property type="entry name" value="Acyl-CoA dehydrogenase, putative"/>
    <property type="match status" value="1"/>
</dbReference>
<dbReference type="Proteomes" id="UP000198844">
    <property type="component" value="Unassembled WGS sequence"/>
</dbReference>
<dbReference type="AlphaFoldDB" id="A0A1I7EA31"/>
<dbReference type="InterPro" id="IPR052166">
    <property type="entry name" value="Diverse_Acyl-CoA_DH"/>
</dbReference>
<dbReference type="Pfam" id="PF12806">
    <property type="entry name" value="Acyl-CoA_dh_C"/>
    <property type="match status" value="1"/>
</dbReference>
<dbReference type="InterPro" id="IPR025878">
    <property type="entry name" value="Acyl-CoA_dh-like_C_dom"/>
</dbReference>
<dbReference type="Gene3D" id="2.40.110.10">
    <property type="entry name" value="Butyryl-CoA Dehydrogenase, subunit A, domain 2"/>
    <property type="match status" value="1"/>
</dbReference>
<comment type="similarity">
    <text evidence="2">Belongs to the acyl-CoA dehydrogenase family.</text>
</comment>
<evidence type="ECO:0000313" key="15">
    <source>
        <dbReference type="Proteomes" id="UP000198844"/>
    </source>
</evidence>
<sequence>MYYAPVQDMLFTIEELTSYSRVQKLHRFSHVDSATVATVLEEAGRFGRDVLAPLNAPGDRDAAVFEAGKVRTAAGFKEAYKQFAKNGWQSLAHDSSLGGEGLPGVLAAACEEIWHAANMSFALCPMLTEGAIKALNMTGSETLKRLFATKLVSGEWTGTMNLTEPQAGSDLSLVRTRAERQADGTYKIFGTKIFITYGEHDFTDNIIHLVLARVNSAPAGVKGLSLFVVPKFLVEEDGGIGSRNDVACVSIEHKLGIKASPTAVLQFGDAGGAVGYLVGEENRGLEYMFIMMNSARFSVGIQGVGLSERAYQQALAYACERRQGRDEGTTENPTEIINHPDVRRQLATMRASVEVSRALAYSAAAFDDLGKYSDDVFVRNSNAAKYEFMVPIVKGCCTEAAVDVASAGVQVHGGMGYIEETGAAQYYRDARILPIYEGTTGIQAADFVGRKIARDKGRVGSSFITEMEEVISELEAHAGIAFLRAARSLYFARRSFGMVIDFVLRNYDSNRVLVLGNSALILKLSGLALGGLQMARTMLAASRRMNENRVFFQSKLEIADFYMRTILPTCTSLEICICNEDGSGNHVPSRQALASV</sequence>
<reference evidence="14 15" key="1">
    <citation type="submission" date="2016-10" db="EMBL/GenBank/DDBJ databases">
        <authorList>
            <person name="de Groot N.N."/>
        </authorList>
    </citation>
    <scope>NUCLEOTIDE SEQUENCE [LARGE SCALE GENOMIC DNA]</scope>
    <source>
        <strain evidence="14 15">LMG 27731</strain>
    </source>
</reference>
<keyword evidence="5" id="KW-0560">Oxidoreductase</keyword>
<evidence type="ECO:0000259" key="11">
    <source>
        <dbReference type="Pfam" id="PF02770"/>
    </source>
</evidence>
<dbReference type="Pfam" id="PF02770">
    <property type="entry name" value="Acyl-CoA_dh_M"/>
    <property type="match status" value="1"/>
</dbReference>
<dbReference type="PANTHER" id="PTHR42803">
    <property type="entry name" value="ACYL-COA DEHYDROGENASE"/>
    <property type="match status" value="1"/>
</dbReference>
<evidence type="ECO:0000256" key="8">
    <source>
        <dbReference type="ARBA" id="ARBA00066694"/>
    </source>
</evidence>
<dbReference type="InterPro" id="IPR046373">
    <property type="entry name" value="Acyl-CoA_Oxase/DH_mid-dom_sf"/>
</dbReference>
<evidence type="ECO:0000313" key="14">
    <source>
        <dbReference type="EMBL" id="SFU20725.1"/>
    </source>
</evidence>
<evidence type="ECO:0000256" key="4">
    <source>
        <dbReference type="ARBA" id="ARBA00022827"/>
    </source>
</evidence>
<dbReference type="Pfam" id="PF02771">
    <property type="entry name" value="Acyl-CoA_dh_N"/>
    <property type="match status" value="1"/>
</dbReference>
<keyword evidence="4" id="KW-0274">FAD</keyword>
<evidence type="ECO:0000256" key="9">
    <source>
        <dbReference type="ARBA" id="ARBA00069043"/>
    </source>
</evidence>
<dbReference type="OrthoDB" id="9176866at2"/>
<organism evidence="14 15">
    <name type="scientific">Paraburkholderia aspalathi</name>
    <dbReference type="NCBI Taxonomy" id="1324617"/>
    <lineage>
        <taxon>Bacteria</taxon>
        <taxon>Pseudomonadati</taxon>
        <taxon>Pseudomonadota</taxon>
        <taxon>Betaproteobacteria</taxon>
        <taxon>Burkholderiales</taxon>
        <taxon>Burkholderiaceae</taxon>
        <taxon>Paraburkholderia</taxon>
    </lineage>
</organism>
<gene>
    <name evidence="14" type="ORF">SAMN05192563_101588</name>
</gene>
<dbReference type="InterPro" id="IPR009075">
    <property type="entry name" value="AcylCo_DH/oxidase_C"/>
</dbReference>
<dbReference type="InterPro" id="IPR037069">
    <property type="entry name" value="AcylCoA_DH/ox_N_sf"/>
</dbReference>
<comment type="cofactor">
    <cofactor evidence="1">
        <name>FAD</name>
        <dbReference type="ChEBI" id="CHEBI:57692"/>
    </cofactor>
</comment>
<dbReference type="EC" id="1.3.99.41" evidence="8"/>
<keyword evidence="3" id="KW-0285">Flavoprotein</keyword>
<evidence type="ECO:0000256" key="2">
    <source>
        <dbReference type="ARBA" id="ARBA00009347"/>
    </source>
</evidence>
<dbReference type="Gene3D" id="1.10.540.10">
    <property type="entry name" value="Acyl-CoA dehydrogenase/oxidase, N-terminal domain"/>
    <property type="match status" value="1"/>
</dbReference>
<dbReference type="RefSeq" id="WP_093638047.1">
    <property type="nucleotide sequence ID" value="NZ_FPBH01000015.1"/>
</dbReference>
<evidence type="ECO:0000259" key="10">
    <source>
        <dbReference type="Pfam" id="PF00441"/>
    </source>
</evidence>
<evidence type="ECO:0000259" key="12">
    <source>
        <dbReference type="Pfam" id="PF02771"/>
    </source>
</evidence>
<dbReference type="InterPro" id="IPR013786">
    <property type="entry name" value="AcylCoA_DH/ox_N"/>
</dbReference>
<evidence type="ECO:0000256" key="7">
    <source>
        <dbReference type="ARBA" id="ARBA00058683"/>
    </source>
</evidence>
<protein>
    <recommendedName>
        <fullName evidence="9">3-methylmercaptopropionyl-CoA dehydrogenase</fullName>
        <ecNumber evidence="8">1.3.99.41</ecNumber>
    </recommendedName>
</protein>
<feature type="domain" description="Acetyl-CoA dehydrogenase-like C-terminal" evidence="13">
    <location>
        <begin position="463"/>
        <end position="581"/>
    </location>
</feature>